<keyword evidence="14" id="KW-1185">Reference proteome</keyword>
<feature type="binding site" evidence="10">
    <location>
        <begin position="430"/>
        <end position="437"/>
    </location>
    <ligand>
        <name>GTP</name>
        <dbReference type="ChEBI" id="CHEBI:37565"/>
    </ligand>
</feature>
<dbReference type="InterPro" id="IPR036225">
    <property type="entry name" value="SRP/SRP_N"/>
</dbReference>
<keyword evidence="6 10" id="KW-0342">GTP-binding</keyword>
<dbReference type="GO" id="GO:0006614">
    <property type="term" value="P:SRP-dependent cotranslational protein targeting to membrane"/>
    <property type="evidence" value="ECO:0007669"/>
    <property type="project" value="InterPro"/>
</dbReference>
<dbReference type="PROSITE" id="PS00300">
    <property type="entry name" value="SRP54"/>
    <property type="match status" value="1"/>
</dbReference>
<protein>
    <recommendedName>
        <fullName evidence="10">Signal recognition particle receptor FtsY</fullName>
        <shortName evidence="10">SRP receptor</shortName>
        <ecNumber evidence="10">3.6.5.4</ecNumber>
    </recommendedName>
</protein>
<name>A0A1I3Y4N7_9HYPH</name>
<reference evidence="13 14" key="1">
    <citation type="submission" date="2016-10" db="EMBL/GenBank/DDBJ databases">
        <authorList>
            <person name="Varghese N."/>
            <person name="Submissions S."/>
        </authorList>
    </citation>
    <scope>NUCLEOTIDE SEQUENCE [LARGE SCALE GENOMIC DNA]</scope>
    <source>
        <strain evidence="13 14">DSM 21822</strain>
    </source>
</reference>
<dbReference type="PANTHER" id="PTHR43134">
    <property type="entry name" value="SIGNAL RECOGNITION PARTICLE RECEPTOR SUBUNIT ALPHA"/>
    <property type="match status" value="1"/>
</dbReference>
<feature type="compositionally biased region" description="Pro residues" evidence="11">
    <location>
        <begin position="126"/>
        <end position="204"/>
    </location>
</feature>
<evidence type="ECO:0000256" key="5">
    <source>
        <dbReference type="ARBA" id="ARBA00022801"/>
    </source>
</evidence>
<dbReference type="SMART" id="SM00963">
    <property type="entry name" value="SRP54_N"/>
    <property type="match status" value="1"/>
</dbReference>
<dbReference type="SUPFAM" id="SSF47364">
    <property type="entry name" value="Domain of the SRP/SRP receptor G-proteins"/>
    <property type="match status" value="1"/>
</dbReference>
<proteinExistence type="inferred from homology"/>
<dbReference type="Proteomes" id="UP000323300">
    <property type="component" value="Unassembled WGS sequence"/>
</dbReference>
<keyword evidence="4 10" id="KW-0547">Nucleotide-binding</keyword>
<evidence type="ECO:0000256" key="6">
    <source>
        <dbReference type="ARBA" id="ARBA00023134"/>
    </source>
</evidence>
<dbReference type="GO" id="GO:0005737">
    <property type="term" value="C:cytoplasm"/>
    <property type="evidence" value="ECO:0007669"/>
    <property type="project" value="UniProtKB-SubCell"/>
</dbReference>
<comment type="function">
    <text evidence="10">Involved in targeting and insertion of nascent membrane proteins into the cytoplasmic membrane. Acts as a receptor for the complex formed by the signal recognition particle (SRP) and the ribosome-nascent chain (RNC). Interaction with SRP-RNC leads to the transfer of the RNC complex to the Sec translocase for insertion into the membrane, the hydrolysis of GTP by both Ffh and FtsY, and the dissociation of the SRP-FtsY complex into the individual components.</text>
</comment>
<evidence type="ECO:0000313" key="13">
    <source>
        <dbReference type="EMBL" id="SFK26369.1"/>
    </source>
</evidence>
<dbReference type="NCBIfam" id="TIGR00064">
    <property type="entry name" value="ftsY"/>
    <property type="match status" value="1"/>
</dbReference>
<dbReference type="Pfam" id="PF02881">
    <property type="entry name" value="SRP54_N"/>
    <property type="match status" value="1"/>
</dbReference>
<keyword evidence="7 10" id="KW-0472">Membrane</keyword>
<feature type="compositionally biased region" description="Low complexity" evidence="11">
    <location>
        <begin position="219"/>
        <end position="230"/>
    </location>
</feature>
<evidence type="ECO:0000256" key="3">
    <source>
        <dbReference type="ARBA" id="ARBA00022490"/>
    </source>
</evidence>
<feature type="domain" description="SRP54-type proteins GTP-binding" evidence="12">
    <location>
        <begin position="597"/>
        <end position="610"/>
    </location>
</feature>
<organism evidence="13 14">
    <name type="scientific">Neomesorhizobium albiziae</name>
    <dbReference type="NCBI Taxonomy" id="335020"/>
    <lineage>
        <taxon>Bacteria</taxon>
        <taxon>Pseudomonadati</taxon>
        <taxon>Pseudomonadota</taxon>
        <taxon>Alphaproteobacteria</taxon>
        <taxon>Hyphomicrobiales</taxon>
        <taxon>Phyllobacteriaceae</taxon>
        <taxon>Neomesorhizobium</taxon>
    </lineage>
</organism>
<dbReference type="EC" id="3.6.5.4" evidence="10"/>
<dbReference type="InterPro" id="IPR004390">
    <property type="entry name" value="SR_rcpt_FtsY"/>
</dbReference>
<evidence type="ECO:0000256" key="8">
    <source>
        <dbReference type="ARBA" id="ARBA00023170"/>
    </source>
</evidence>
<dbReference type="OrthoDB" id="9804720at2"/>
<keyword evidence="8 10" id="KW-0675">Receptor</keyword>
<dbReference type="GO" id="GO:0005525">
    <property type="term" value="F:GTP binding"/>
    <property type="evidence" value="ECO:0007669"/>
    <property type="project" value="UniProtKB-UniRule"/>
</dbReference>
<dbReference type="SUPFAM" id="SSF52540">
    <property type="entry name" value="P-loop containing nucleoside triphosphate hydrolases"/>
    <property type="match status" value="1"/>
</dbReference>
<dbReference type="InterPro" id="IPR042101">
    <property type="entry name" value="SRP54_N_sf"/>
</dbReference>
<dbReference type="InterPro" id="IPR003593">
    <property type="entry name" value="AAA+_ATPase"/>
</dbReference>
<evidence type="ECO:0000256" key="11">
    <source>
        <dbReference type="SAM" id="MobiDB-lite"/>
    </source>
</evidence>
<dbReference type="PANTHER" id="PTHR43134:SF1">
    <property type="entry name" value="SIGNAL RECOGNITION PARTICLE RECEPTOR SUBUNIT ALPHA"/>
    <property type="match status" value="1"/>
</dbReference>
<evidence type="ECO:0000256" key="7">
    <source>
        <dbReference type="ARBA" id="ARBA00023136"/>
    </source>
</evidence>
<feature type="compositionally biased region" description="Pro residues" evidence="11">
    <location>
        <begin position="59"/>
        <end position="108"/>
    </location>
</feature>
<comment type="catalytic activity">
    <reaction evidence="9 10">
        <text>GTP + H2O = GDP + phosphate + H(+)</text>
        <dbReference type="Rhea" id="RHEA:19669"/>
        <dbReference type="ChEBI" id="CHEBI:15377"/>
        <dbReference type="ChEBI" id="CHEBI:15378"/>
        <dbReference type="ChEBI" id="CHEBI:37565"/>
        <dbReference type="ChEBI" id="CHEBI:43474"/>
        <dbReference type="ChEBI" id="CHEBI:58189"/>
        <dbReference type="EC" id="3.6.5.4"/>
    </reaction>
</comment>
<evidence type="ECO:0000313" key="14">
    <source>
        <dbReference type="Proteomes" id="UP000323300"/>
    </source>
</evidence>
<gene>
    <name evidence="10" type="primary">ftsY</name>
    <name evidence="13" type="ORF">SAMN04488498_104181</name>
</gene>
<dbReference type="FunFam" id="3.40.50.300:FF:000053">
    <property type="entry name" value="Signal recognition particle receptor FtsY"/>
    <property type="match status" value="1"/>
</dbReference>
<dbReference type="CDD" id="cd17874">
    <property type="entry name" value="FtsY"/>
    <property type="match status" value="1"/>
</dbReference>
<feature type="region of interest" description="Disordered" evidence="11">
    <location>
        <begin position="23"/>
        <end position="271"/>
    </location>
</feature>
<evidence type="ECO:0000256" key="10">
    <source>
        <dbReference type="HAMAP-Rule" id="MF_00920"/>
    </source>
</evidence>
<dbReference type="GO" id="GO:0005047">
    <property type="term" value="F:signal recognition particle binding"/>
    <property type="evidence" value="ECO:0007669"/>
    <property type="project" value="TreeGrafter"/>
</dbReference>
<dbReference type="EMBL" id="FOSL01000004">
    <property type="protein sequence ID" value="SFK26369.1"/>
    <property type="molecule type" value="Genomic_DNA"/>
</dbReference>
<dbReference type="Gene3D" id="3.40.50.300">
    <property type="entry name" value="P-loop containing nucleotide triphosphate hydrolases"/>
    <property type="match status" value="1"/>
</dbReference>
<evidence type="ECO:0000256" key="4">
    <source>
        <dbReference type="ARBA" id="ARBA00022741"/>
    </source>
</evidence>
<dbReference type="AlphaFoldDB" id="A0A1I3Y4N7"/>
<comment type="similarity">
    <text evidence="10">Belongs to the GTP-binding SRP family. FtsY subfamily.</text>
</comment>
<keyword evidence="3 10" id="KW-0963">Cytoplasm</keyword>
<feature type="binding site" evidence="10">
    <location>
        <begin position="576"/>
        <end position="579"/>
    </location>
    <ligand>
        <name>GTP</name>
        <dbReference type="ChEBI" id="CHEBI:37565"/>
    </ligand>
</feature>
<dbReference type="Pfam" id="PF00448">
    <property type="entry name" value="SRP54"/>
    <property type="match status" value="1"/>
</dbReference>
<dbReference type="Gene3D" id="1.20.120.140">
    <property type="entry name" value="Signal recognition particle SRP54, nucleotide-binding domain"/>
    <property type="match status" value="1"/>
</dbReference>
<dbReference type="InterPro" id="IPR000897">
    <property type="entry name" value="SRP54_GTPase_dom"/>
</dbReference>
<keyword evidence="2 10" id="KW-1003">Cell membrane</keyword>
<dbReference type="RefSeq" id="WP_149759862.1">
    <property type="nucleotide sequence ID" value="NZ_BSPE01000007.1"/>
</dbReference>
<dbReference type="SMART" id="SM00382">
    <property type="entry name" value="AAA"/>
    <property type="match status" value="1"/>
</dbReference>
<evidence type="ECO:0000256" key="2">
    <source>
        <dbReference type="ARBA" id="ARBA00022475"/>
    </source>
</evidence>
<accession>A0A1I3Y4N7</accession>
<evidence type="ECO:0000259" key="12">
    <source>
        <dbReference type="PROSITE" id="PS00300"/>
    </source>
</evidence>
<dbReference type="InterPro" id="IPR027417">
    <property type="entry name" value="P-loop_NTPase"/>
</dbReference>
<dbReference type="InterPro" id="IPR013822">
    <property type="entry name" value="Signal_recog_particl_SRP54_hlx"/>
</dbReference>
<evidence type="ECO:0000256" key="9">
    <source>
        <dbReference type="ARBA" id="ARBA00048027"/>
    </source>
</evidence>
<dbReference type="GO" id="GO:0003924">
    <property type="term" value="F:GTPase activity"/>
    <property type="evidence" value="ECO:0007669"/>
    <property type="project" value="UniProtKB-UniRule"/>
</dbReference>
<comment type="subcellular location">
    <subcellularLocation>
        <location evidence="1">Cell inner membrane</location>
        <topology evidence="1">Peripheral membrane protein</topology>
        <orientation evidence="1">Cytoplasmic side</orientation>
    </subcellularLocation>
    <subcellularLocation>
        <location evidence="10">Cell membrane</location>
        <topology evidence="10">Peripheral membrane protein</topology>
        <orientation evidence="10">Cytoplasmic side</orientation>
    </subcellularLocation>
    <subcellularLocation>
        <location evidence="10">Cytoplasm</location>
    </subcellularLocation>
</comment>
<feature type="binding site" evidence="10">
    <location>
        <begin position="512"/>
        <end position="516"/>
    </location>
    <ligand>
        <name>GTP</name>
        <dbReference type="ChEBI" id="CHEBI:37565"/>
    </ligand>
</feature>
<dbReference type="GO" id="GO:0005886">
    <property type="term" value="C:plasma membrane"/>
    <property type="evidence" value="ECO:0007669"/>
    <property type="project" value="UniProtKB-SubCell"/>
</dbReference>
<dbReference type="SMART" id="SM00962">
    <property type="entry name" value="SRP54"/>
    <property type="match status" value="1"/>
</dbReference>
<evidence type="ECO:0000256" key="1">
    <source>
        <dbReference type="ARBA" id="ARBA00004515"/>
    </source>
</evidence>
<keyword evidence="5 10" id="KW-0378">Hydrolase</keyword>
<sequence>MAFGFIKKVFSFGKKEVIEEKIDETAPLPPLNFEALKDLKAETQPPVETKPVEGSDVLPPLPPEEPAPAPAEPEPTPEEPAPAPTPAIPAPAPVEIPAPAPGPVPAPREIPTEPEPEVQPAETPEPEAPPAPEPAPQEVPAPEAPEPAPVEIPVPPAVPEPEPAPEEVPAPSQPPEPAPVEVPEPAEPSEPELPPAEVPPPVRQPPLETRPVLREIAPEPEAIEISEVAPLPDLPSGKKEADRLPASPPSALPEAPPSTSADAPLAPLLRGEGHFPADAAEISIAASVTPAPQTKPAEGKVTVSKAVEKKAELQKAPEPAPKTTWFQRLRQGLSRSSKELSSNIAGVFTKRKLDEDTLQDLEDVLIRADLGMETAIRITDSLASGRYGKDVSESEVRAIMAQEVEKVLGPVALPLELDLSHKPHVILVVGVNGTGKTTTIGKLAAKLVSGGLSVTLAAGDTFRAAAIEQLKIWGERTGSPVVASKLGADAAGLAYDAFEKAKEAGSDVLIIDTAGRLQNRTELMAELEKIVRVLGKLDPEAPHTVLQTVDATTGQNALNQVEIFRNVAGVNGLVMTKLDGTARGGILVAIAAKHKLPVYFIGVGEQVDDLEPFSASDFAKAIAGVA</sequence>
<dbReference type="HAMAP" id="MF_00920">
    <property type="entry name" value="FtsY"/>
    <property type="match status" value="1"/>
</dbReference>
<comment type="subunit">
    <text evidence="10">Part of the signal recognition particle protein translocation system, which is composed of SRP and FtsY. SRP is a ribonucleoprotein composed of Ffh and a 4.5S RNA molecule.</text>
</comment>
<feature type="compositionally biased region" description="Pro residues" evidence="11">
    <location>
        <begin position="246"/>
        <end position="256"/>
    </location>
</feature>